<evidence type="ECO:0000313" key="15">
    <source>
        <dbReference type="Proteomes" id="UP000076632"/>
    </source>
</evidence>
<dbReference type="OrthoDB" id="205514at2759"/>
<dbReference type="OMA" id="QEGWITH"/>
<feature type="region of interest" description="Disordered" evidence="12">
    <location>
        <begin position="101"/>
        <end position="153"/>
    </location>
</feature>
<dbReference type="PANTHER" id="PTHR11276">
    <property type="entry name" value="DNA POLYMERASE TYPE-X FAMILY MEMBER"/>
    <property type="match status" value="1"/>
</dbReference>
<evidence type="ECO:0000256" key="9">
    <source>
        <dbReference type="ARBA" id="ARBA00023242"/>
    </source>
</evidence>
<dbReference type="SUPFAM" id="SSF81301">
    <property type="entry name" value="Nucleotidyltransferase"/>
    <property type="match status" value="1"/>
</dbReference>
<organism evidence="14 15">
    <name type="scientific">Xylona heveae (strain CBS 132557 / TC161)</name>
    <dbReference type="NCBI Taxonomy" id="1328760"/>
    <lineage>
        <taxon>Eukaryota</taxon>
        <taxon>Fungi</taxon>
        <taxon>Dikarya</taxon>
        <taxon>Ascomycota</taxon>
        <taxon>Pezizomycotina</taxon>
        <taxon>Xylonomycetes</taxon>
        <taxon>Xylonales</taxon>
        <taxon>Xylonaceae</taxon>
        <taxon>Xylona</taxon>
    </lineage>
</organism>
<dbReference type="Pfam" id="PF14792">
    <property type="entry name" value="DNA_pol_B_palm"/>
    <property type="match status" value="1"/>
</dbReference>
<evidence type="ECO:0000256" key="3">
    <source>
        <dbReference type="ARBA" id="ARBA00022679"/>
    </source>
</evidence>
<dbReference type="AlphaFoldDB" id="A0A165FWW0"/>
<dbReference type="EC" id="2.7.7.7" evidence="11"/>
<keyword evidence="4 11" id="KW-0548">Nucleotidyltransferase</keyword>
<evidence type="ECO:0000256" key="2">
    <source>
        <dbReference type="ARBA" id="ARBA00008323"/>
    </source>
</evidence>
<dbReference type="Gene3D" id="3.30.460.10">
    <property type="entry name" value="Beta Polymerase, domain 2"/>
    <property type="match status" value="1"/>
</dbReference>
<keyword evidence="9 11" id="KW-0539">Nucleus</keyword>
<dbReference type="PROSITE" id="PS50172">
    <property type="entry name" value="BRCT"/>
    <property type="match status" value="1"/>
</dbReference>
<evidence type="ECO:0000256" key="12">
    <source>
        <dbReference type="SAM" id="MobiDB-lite"/>
    </source>
</evidence>
<dbReference type="RefSeq" id="XP_018187036.1">
    <property type="nucleotide sequence ID" value="XM_018332800.1"/>
</dbReference>
<evidence type="ECO:0000256" key="11">
    <source>
        <dbReference type="RuleBase" id="RU366014"/>
    </source>
</evidence>
<dbReference type="FunFam" id="1.10.150.110:FF:000005">
    <property type="entry name" value="DNA polymerase POL4"/>
    <property type="match status" value="1"/>
</dbReference>
<accession>A0A165FWW0</accession>
<evidence type="ECO:0000256" key="6">
    <source>
        <dbReference type="ARBA" id="ARBA00022763"/>
    </source>
</evidence>
<dbReference type="InterPro" id="IPR001357">
    <property type="entry name" value="BRCT_dom"/>
</dbReference>
<dbReference type="InterPro" id="IPR022312">
    <property type="entry name" value="DNA_pol_X"/>
</dbReference>
<dbReference type="InterPro" id="IPR019843">
    <property type="entry name" value="DNA_pol-X_BS"/>
</dbReference>
<evidence type="ECO:0000256" key="10">
    <source>
        <dbReference type="ARBA" id="ARBA00049244"/>
    </source>
</evidence>
<dbReference type="GO" id="GO:0046872">
    <property type="term" value="F:metal ion binding"/>
    <property type="evidence" value="ECO:0007669"/>
    <property type="project" value="UniProtKB-UniRule"/>
</dbReference>
<dbReference type="Gene3D" id="3.30.210.10">
    <property type="entry name" value="DNA polymerase, thumb domain"/>
    <property type="match status" value="1"/>
</dbReference>
<keyword evidence="3 11" id="KW-0808">Transferase</keyword>
<comment type="function">
    <text evidence="11">DNA polymerase that functions in several pathways of DNA repair. Involved in base excision repair (BER) responsible for repair of lesions that give rise to abasic (AP) sites in DNA. Also contributes to DNA double-strand break repair by non-homologous end joining and homologous recombination. Has both template-dependent and template-independent (terminal transferase) DNA polymerase activities. Has also a 5'-deoxyribose-5-phosphate lyase (dRP lyase) activity.</text>
</comment>
<dbReference type="SUPFAM" id="SSF81585">
    <property type="entry name" value="PsbU/PolX domain-like"/>
    <property type="match status" value="1"/>
</dbReference>
<keyword evidence="15" id="KW-1185">Reference proteome</keyword>
<dbReference type="InterPro" id="IPR002008">
    <property type="entry name" value="DNA_pol_X_beta-like"/>
</dbReference>
<keyword evidence="8 11" id="KW-0234">DNA repair</keyword>
<dbReference type="InterPro" id="IPR002054">
    <property type="entry name" value="DNA-dir_DNA_pol_X"/>
</dbReference>
<comment type="similarity">
    <text evidence="2 11">Belongs to the DNA polymerase type-X family.</text>
</comment>
<dbReference type="Pfam" id="PF10391">
    <property type="entry name" value="DNA_pol_lambd_f"/>
    <property type="match status" value="1"/>
</dbReference>
<dbReference type="CDD" id="cd00141">
    <property type="entry name" value="NT_POLXc"/>
    <property type="match status" value="1"/>
</dbReference>
<dbReference type="PROSITE" id="PS00522">
    <property type="entry name" value="DNA_POLYMERASE_X"/>
    <property type="match status" value="1"/>
</dbReference>
<dbReference type="InParanoid" id="A0A165FWW0"/>
<dbReference type="InterPro" id="IPR037160">
    <property type="entry name" value="DNA_Pol_thumb_sf"/>
</dbReference>
<dbReference type="Pfam" id="PF14716">
    <property type="entry name" value="HHH_8"/>
    <property type="match status" value="1"/>
</dbReference>
<feature type="region of interest" description="Disordered" evidence="12">
    <location>
        <begin position="250"/>
        <end position="287"/>
    </location>
</feature>
<evidence type="ECO:0000313" key="14">
    <source>
        <dbReference type="EMBL" id="KZF21481.1"/>
    </source>
</evidence>
<dbReference type="InterPro" id="IPR018944">
    <property type="entry name" value="DNA_pol_lambd_fingers_domain"/>
</dbReference>
<dbReference type="SMART" id="SM00483">
    <property type="entry name" value="POLXc"/>
    <property type="match status" value="1"/>
</dbReference>
<keyword evidence="6 11" id="KW-0227">DNA damage</keyword>
<dbReference type="GO" id="GO:0003887">
    <property type="term" value="F:DNA-directed DNA polymerase activity"/>
    <property type="evidence" value="ECO:0007669"/>
    <property type="project" value="UniProtKB-UniRule"/>
</dbReference>
<dbReference type="FunFam" id="1.10.150.20:FF:000010">
    <property type="entry name" value="DNA polymerase lambda"/>
    <property type="match status" value="1"/>
</dbReference>
<dbReference type="Gene3D" id="1.10.150.110">
    <property type="entry name" value="DNA polymerase beta, N-terminal domain-like"/>
    <property type="match status" value="1"/>
</dbReference>
<dbReference type="Pfam" id="PF14791">
    <property type="entry name" value="DNA_pol_B_thumb"/>
    <property type="match status" value="1"/>
</dbReference>
<dbReference type="InterPro" id="IPR027421">
    <property type="entry name" value="DNA_pol_lamdba_lyase_dom_sf"/>
</dbReference>
<dbReference type="PANTHER" id="PTHR11276:SF29">
    <property type="entry name" value="DNA POLYMERASE TYPE-X FAMILY PROTEIN POL4"/>
    <property type="match status" value="1"/>
</dbReference>
<evidence type="ECO:0000256" key="1">
    <source>
        <dbReference type="ARBA" id="ARBA00004123"/>
    </source>
</evidence>
<dbReference type="SUPFAM" id="SSF47802">
    <property type="entry name" value="DNA polymerase beta, N-terminal domain-like"/>
    <property type="match status" value="1"/>
</dbReference>
<dbReference type="InterPro" id="IPR029398">
    <property type="entry name" value="PolB_thumb"/>
</dbReference>
<gene>
    <name evidence="14" type="ORF">L228DRAFT_248190</name>
</gene>
<proteinExistence type="inferred from homology"/>
<dbReference type="PRINTS" id="PR00869">
    <property type="entry name" value="DNAPOLX"/>
</dbReference>
<comment type="subcellular location">
    <subcellularLocation>
        <location evidence="1 11">Nucleus</location>
    </subcellularLocation>
</comment>
<evidence type="ECO:0000256" key="5">
    <source>
        <dbReference type="ARBA" id="ARBA00022723"/>
    </source>
</evidence>
<dbReference type="InterPro" id="IPR010996">
    <property type="entry name" value="HHH_MUS81"/>
</dbReference>
<keyword evidence="7 11" id="KW-0239">DNA-directed DNA polymerase</keyword>
<feature type="compositionally biased region" description="Basic and acidic residues" evidence="12">
    <location>
        <begin position="105"/>
        <end position="130"/>
    </location>
</feature>
<evidence type="ECO:0000256" key="4">
    <source>
        <dbReference type="ARBA" id="ARBA00022695"/>
    </source>
</evidence>
<evidence type="ECO:0000259" key="13">
    <source>
        <dbReference type="PROSITE" id="PS50172"/>
    </source>
</evidence>
<protein>
    <recommendedName>
        <fullName evidence="11">DNA polymerase</fullName>
        <ecNumber evidence="11">2.7.7.7</ecNumber>
    </recommendedName>
</protein>
<dbReference type="EMBL" id="KV407460">
    <property type="protein sequence ID" value="KZF21481.1"/>
    <property type="molecule type" value="Genomic_DNA"/>
</dbReference>
<comment type="catalytic activity">
    <reaction evidence="10 11">
        <text>DNA(n) + a 2'-deoxyribonucleoside 5'-triphosphate = DNA(n+1) + diphosphate</text>
        <dbReference type="Rhea" id="RHEA:22508"/>
        <dbReference type="Rhea" id="RHEA-COMP:17339"/>
        <dbReference type="Rhea" id="RHEA-COMP:17340"/>
        <dbReference type="ChEBI" id="CHEBI:33019"/>
        <dbReference type="ChEBI" id="CHEBI:61560"/>
        <dbReference type="ChEBI" id="CHEBI:173112"/>
        <dbReference type="EC" id="2.7.7.7"/>
    </reaction>
</comment>
<dbReference type="PRINTS" id="PR00870">
    <property type="entry name" value="DNAPOLXBETA"/>
</dbReference>
<dbReference type="GO" id="GO:0005634">
    <property type="term" value="C:nucleus"/>
    <property type="evidence" value="ECO:0007669"/>
    <property type="project" value="UniProtKB-SubCell"/>
</dbReference>
<evidence type="ECO:0000256" key="8">
    <source>
        <dbReference type="ARBA" id="ARBA00023204"/>
    </source>
</evidence>
<feature type="domain" description="BRCT" evidence="13">
    <location>
        <begin position="135"/>
        <end position="197"/>
    </location>
</feature>
<dbReference type="InterPro" id="IPR043519">
    <property type="entry name" value="NT_sf"/>
</dbReference>
<evidence type="ECO:0000256" key="7">
    <source>
        <dbReference type="ARBA" id="ARBA00022932"/>
    </source>
</evidence>
<dbReference type="FunFam" id="3.30.210.10:FF:000005">
    <property type="entry name" value="DNA polymerase IV"/>
    <property type="match status" value="1"/>
</dbReference>
<sequence length="697" mass="77957">MGDFAGSQSPVSTATLSTQPNEAAVAINLATLPPVFVLPTHLTQSELHRVEDQLANANAPLTYDIEEAKLVLGNVGTKRRAEFELRCRKLWTQEVATTKRSLATADEKHTEPEPAQKRKRIQEPAEKEDLPSDPSVSENASSIIPDQNAGPGTRIHEAEEREAPLFKNQDSIKVIKLDWFTNSVDLGILLDPEPYKVYEGIKVERPESLLTSKTLPTAHVASTAAQSIRSLAERKELSKGILERAKVDLDDTPSKLGGLSQYATAGSDPRPYNHHARQSGDHGFTRPTHLLRQTTSEHDDGSSNELPEMPAWVKQGQIYACQRSTPPNPPNKAFIDQLEKIKLARILINDEIGVRAYSTSIASLCAYPFSLTTTREILALPGCDVKIAHLFHEWKSNGGHIRTVEEIDKDETLKVLKLFYDIWGVGATTAKEFYYDRGWRDLDDIVEYGWHDLSRVQQIGVKYYDEFLKKIPRPEVELIADKVMEHARRVRDNDMVCCIVGGYRRGKQECGDVDMIVSHPDEEKTLGVVTDIVASLEAEGWITHTLTLNLTTSNRGQQTLPYRSNKSGVGFDSLDKALVVWQDINWSTKESDLAVNPKAKNPNIHRRLDIIIAPWHAVGCGIVGWSGGTTFQRDLRRYARKVKGWKFDSSGIRDRVTGAIVDVEAVGGRSKTWEEAERKVFAGLGLEYREPWERCTG</sequence>
<feature type="compositionally biased region" description="Polar residues" evidence="12">
    <location>
        <begin position="134"/>
        <end position="145"/>
    </location>
</feature>
<dbReference type="Gene3D" id="1.10.150.20">
    <property type="entry name" value="5' to 3' exonuclease, C-terminal subdomain"/>
    <property type="match status" value="1"/>
</dbReference>
<dbReference type="GO" id="GO:0006303">
    <property type="term" value="P:double-strand break repair via nonhomologous end joining"/>
    <property type="evidence" value="ECO:0007669"/>
    <property type="project" value="TreeGrafter"/>
</dbReference>
<dbReference type="InterPro" id="IPR028207">
    <property type="entry name" value="DNA_pol_B_palm_palm"/>
</dbReference>
<name>A0A165FWW0_XYLHT</name>
<reference evidence="14 15" key="1">
    <citation type="journal article" date="2016" name="Fungal Biol.">
        <title>The genome of Xylona heveae provides a window into fungal endophytism.</title>
        <authorList>
            <person name="Gazis R."/>
            <person name="Kuo A."/>
            <person name="Riley R."/>
            <person name="LaButti K."/>
            <person name="Lipzen A."/>
            <person name="Lin J."/>
            <person name="Amirebrahimi M."/>
            <person name="Hesse C.N."/>
            <person name="Spatafora J.W."/>
            <person name="Henrissat B."/>
            <person name="Hainaut M."/>
            <person name="Grigoriev I.V."/>
            <person name="Hibbett D.S."/>
        </authorList>
    </citation>
    <scope>NUCLEOTIDE SEQUENCE [LARGE SCALE GENOMIC DNA]</scope>
    <source>
        <strain evidence="14 15">TC161</strain>
    </source>
</reference>
<dbReference type="Proteomes" id="UP000076632">
    <property type="component" value="Unassembled WGS sequence"/>
</dbReference>
<dbReference type="GeneID" id="28897937"/>
<dbReference type="GO" id="GO:0003677">
    <property type="term" value="F:DNA binding"/>
    <property type="evidence" value="ECO:0007669"/>
    <property type="project" value="UniProtKB-UniRule"/>
</dbReference>
<dbReference type="STRING" id="1328760.A0A165FWW0"/>
<keyword evidence="5" id="KW-0479">Metal-binding</keyword>